<organism evidence="1 2">
    <name type="scientific">Arthrobacter mobilis</name>
    <dbReference type="NCBI Taxonomy" id="2724944"/>
    <lineage>
        <taxon>Bacteria</taxon>
        <taxon>Bacillati</taxon>
        <taxon>Actinomycetota</taxon>
        <taxon>Actinomycetes</taxon>
        <taxon>Micrococcales</taxon>
        <taxon>Micrococcaceae</taxon>
        <taxon>Arthrobacter</taxon>
    </lineage>
</organism>
<dbReference type="Proteomes" id="UP000544090">
    <property type="component" value="Unassembled WGS sequence"/>
</dbReference>
<comment type="caution">
    <text evidence="1">The sequence shown here is derived from an EMBL/GenBank/DDBJ whole genome shotgun (WGS) entry which is preliminary data.</text>
</comment>
<accession>A0A7X6H9J1</accession>
<keyword evidence="2" id="KW-1185">Reference proteome</keyword>
<dbReference type="RefSeq" id="WP_168484336.1">
    <property type="nucleotide sequence ID" value="NZ_JAAZSQ010000001.1"/>
</dbReference>
<evidence type="ECO:0000313" key="1">
    <source>
        <dbReference type="EMBL" id="NKX52976.1"/>
    </source>
</evidence>
<gene>
    <name evidence="1" type="ORF">HGG74_00195</name>
</gene>
<dbReference type="AlphaFoldDB" id="A0A7X6H9J1"/>
<sequence length="56" mass="5662">MRGPLRAVGPQAALVNADGRAITAVAYGLEAGDLTTGGDGAPAGRSFRILQTARPR</sequence>
<name>A0A7X6H9J1_9MICC</name>
<reference evidence="1 2" key="1">
    <citation type="submission" date="2020-04" db="EMBL/GenBank/DDBJ databases">
        <title>Arthrobacter sp. nov.</title>
        <authorList>
            <person name="Liu S."/>
        </authorList>
    </citation>
    <scope>NUCLEOTIDE SEQUENCE [LARGE SCALE GENOMIC DNA]</scope>
    <source>
        <strain evidence="1 2">E918</strain>
    </source>
</reference>
<dbReference type="EMBL" id="JAAZSQ010000001">
    <property type="protein sequence ID" value="NKX52976.1"/>
    <property type="molecule type" value="Genomic_DNA"/>
</dbReference>
<protein>
    <submittedName>
        <fullName evidence="1">Uncharacterized protein</fullName>
    </submittedName>
</protein>
<evidence type="ECO:0000313" key="2">
    <source>
        <dbReference type="Proteomes" id="UP000544090"/>
    </source>
</evidence>
<proteinExistence type="predicted"/>